<evidence type="ECO:0000256" key="5">
    <source>
        <dbReference type="ARBA" id="ARBA00022989"/>
    </source>
</evidence>
<dbReference type="InterPro" id="IPR023352">
    <property type="entry name" value="MAPEG-like_dom_sf"/>
</dbReference>
<evidence type="ECO:0000256" key="13">
    <source>
        <dbReference type="ARBA" id="ARBA00037884"/>
    </source>
</evidence>
<sequence length="144" mass="15935">MELSKEYAFVGLVTIEYALVIAWMAHRVGKARRKFQVAYPTMYARIGDGNIKDEKALLEYNCTQRAHQNSVENSPTFLSLLALASVSFPTYAAIAGQIWIVARIAYFGGYCTGDPKKRLRGTFGYIGLIGLLGMALATCIKPFL</sequence>
<evidence type="ECO:0000256" key="2">
    <source>
        <dbReference type="ARBA" id="ARBA00022679"/>
    </source>
</evidence>
<gene>
    <name evidence="22" type="ORF">PTSG_04565</name>
</gene>
<comment type="pathway">
    <text evidence="14">Lipid metabolism; arachidonate metabolism.</text>
</comment>
<dbReference type="Proteomes" id="UP000007799">
    <property type="component" value="Unassembled WGS sequence"/>
</dbReference>
<evidence type="ECO:0000256" key="11">
    <source>
        <dbReference type="ARBA" id="ARBA00023239"/>
    </source>
</evidence>
<dbReference type="OMA" id="ACQHLGW"/>
<dbReference type="FunCoup" id="F2U7T1">
    <property type="interactions" value="571"/>
</dbReference>
<keyword evidence="8" id="KW-0496">Mitochondrion</keyword>
<dbReference type="GO" id="GO:0005635">
    <property type="term" value="C:nuclear envelope"/>
    <property type="evidence" value="ECO:0007669"/>
    <property type="project" value="TreeGrafter"/>
</dbReference>
<evidence type="ECO:0000256" key="17">
    <source>
        <dbReference type="ARBA" id="ARBA00051411"/>
    </source>
</evidence>
<name>F2U7T1_SALR5</name>
<feature type="transmembrane region" description="Helical" evidence="21">
    <location>
        <begin position="77"/>
        <end position="102"/>
    </location>
</feature>
<evidence type="ECO:0000256" key="4">
    <source>
        <dbReference type="ARBA" id="ARBA00022787"/>
    </source>
</evidence>
<evidence type="ECO:0000256" key="1">
    <source>
        <dbReference type="ARBA" id="ARBA00004374"/>
    </source>
</evidence>
<evidence type="ECO:0000256" key="20">
    <source>
        <dbReference type="ARBA" id="ARBA00076908"/>
    </source>
</evidence>
<dbReference type="FunFam" id="1.20.120.550:FF:000004">
    <property type="entry name" value="Microsomal glutathione S-transferase 3"/>
    <property type="match status" value="1"/>
</dbReference>
<dbReference type="InterPro" id="IPR050997">
    <property type="entry name" value="MAPEG"/>
</dbReference>
<dbReference type="GO" id="GO:0006691">
    <property type="term" value="P:leukotriene metabolic process"/>
    <property type="evidence" value="ECO:0007669"/>
    <property type="project" value="UniProtKB-ARBA"/>
</dbReference>
<keyword evidence="10" id="KW-0564">Palmitate</keyword>
<feature type="transmembrane region" description="Helical" evidence="21">
    <location>
        <begin position="6"/>
        <end position="25"/>
    </location>
</feature>
<dbReference type="Gene3D" id="1.20.120.550">
    <property type="entry name" value="Membrane associated eicosanoid/glutathione metabolism-like domain"/>
    <property type="match status" value="1"/>
</dbReference>
<evidence type="ECO:0000256" key="8">
    <source>
        <dbReference type="ARBA" id="ARBA00023128"/>
    </source>
</evidence>
<evidence type="ECO:0000256" key="10">
    <source>
        <dbReference type="ARBA" id="ARBA00023139"/>
    </source>
</evidence>
<evidence type="ECO:0000256" key="18">
    <source>
        <dbReference type="ARBA" id="ARBA00069748"/>
    </source>
</evidence>
<dbReference type="AlphaFoldDB" id="F2U7T1"/>
<dbReference type="GeneID" id="16075242"/>
<dbReference type="GO" id="GO:0005783">
    <property type="term" value="C:endoplasmic reticulum"/>
    <property type="evidence" value="ECO:0007669"/>
    <property type="project" value="TreeGrafter"/>
</dbReference>
<evidence type="ECO:0000256" key="12">
    <source>
        <dbReference type="ARBA" id="ARBA00023288"/>
    </source>
</evidence>
<dbReference type="PANTHER" id="PTHR10250:SF26">
    <property type="entry name" value="GLUTATHIONE S-TRANSFERASE 3, MITOCHONDRIAL"/>
    <property type="match status" value="1"/>
</dbReference>
<dbReference type="PANTHER" id="PTHR10250">
    <property type="entry name" value="MICROSOMAL GLUTATHIONE S-TRANSFERASE"/>
    <property type="match status" value="1"/>
</dbReference>
<evidence type="ECO:0000256" key="16">
    <source>
        <dbReference type="ARBA" id="ARBA00049298"/>
    </source>
</evidence>
<dbReference type="GO" id="GO:0005741">
    <property type="term" value="C:mitochondrial outer membrane"/>
    <property type="evidence" value="ECO:0007669"/>
    <property type="project" value="UniProtKB-SubCell"/>
</dbReference>
<dbReference type="EC" id="4.4.1.20" evidence="15"/>
<reference evidence="22" key="1">
    <citation type="submission" date="2009-08" db="EMBL/GenBank/DDBJ databases">
        <title>Annotation of Salpingoeca rosetta.</title>
        <authorList>
            <consortium name="The Broad Institute Genome Sequencing Platform"/>
            <person name="Russ C."/>
            <person name="Cuomo C."/>
            <person name="Burger G."/>
            <person name="Gray M.W."/>
            <person name="Holland P.W.H."/>
            <person name="King N."/>
            <person name="Lang F.B.F."/>
            <person name="Roger A.J."/>
            <person name="Ruiz-Trillo I."/>
            <person name="Young S.K."/>
            <person name="Zeng Q."/>
            <person name="Gargeya S."/>
            <person name="Alvarado L."/>
            <person name="Berlin A."/>
            <person name="Chapman S.B."/>
            <person name="Chen Z."/>
            <person name="Freedman E."/>
            <person name="Gellesch M."/>
            <person name="Goldberg J."/>
            <person name="Griggs A."/>
            <person name="Gujja S."/>
            <person name="Heilman E."/>
            <person name="Heiman D."/>
            <person name="Howarth C."/>
            <person name="Mehta T."/>
            <person name="Neiman D."/>
            <person name="Pearson M."/>
            <person name="Roberts A."/>
            <person name="Saif S."/>
            <person name="Shea T."/>
            <person name="Shenoy N."/>
            <person name="Sisk P."/>
            <person name="Stolte C."/>
            <person name="Sykes S."/>
            <person name="White J."/>
            <person name="Yandava C."/>
            <person name="Haas B."/>
            <person name="Nusbaum C."/>
            <person name="Birren B."/>
        </authorList>
    </citation>
    <scope>NUCLEOTIDE SEQUENCE [LARGE SCALE GENOMIC DNA]</scope>
    <source>
        <strain evidence="22">ATCC 50818</strain>
    </source>
</reference>
<keyword evidence="12" id="KW-0449">Lipoprotein</keyword>
<keyword evidence="9 21" id="KW-0472">Membrane</keyword>
<dbReference type="GO" id="GO:0006629">
    <property type="term" value="P:lipid metabolic process"/>
    <property type="evidence" value="ECO:0007669"/>
    <property type="project" value="UniProtKB-KW"/>
</dbReference>
<dbReference type="Pfam" id="PF01124">
    <property type="entry name" value="MAPEG"/>
    <property type="match status" value="1"/>
</dbReference>
<comment type="catalytic activity">
    <reaction evidence="16">
        <text>leukotriene C4 = leukotriene A4 + glutathione</text>
        <dbReference type="Rhea" id="RHEA:17617"/>
        <dbReference type="ChEBI" id="CHEBI:57463"/>
        <dbReference type="ChEBI" id="CHEBI:57925"/>
        <dbReference type="ChEBI" id="CHEBI:57973"/>
        <dbReference type="EC" id="4.4.1.20"/>
    </reaction>
    <physiologicalReaction direction="right-to-left" evidence="16">
        <dbReference type="Rhea" id="RHEA:17619"/>
    </physiologicalReaction>
</comment>
<keyword evidence="3 21" id="KW-0812">Transmembrane</keyword>
<evidence type="ECO:0000256" key="7">
    <source>
        <dbReference type="ARBA" id="ARBA00023098"/>
    </source>
</evidence>
<dbReference type="KEGG" id="sre:PTSG_04565"/>
<dbReference type="GO" id="GO:0004364">
    <property type="term" value="F:glutathione transferase activity"/>
    <property type="evidence" value="ECO:0007669"/>
    <property type="project" value="TreeGrafter"/>
</dbReference>
<evidence type="ECO:0000256" key="6">
    <source>
        <dbReference type="ARBA" id="ARBA00023002"/>
    </source>
</evidence>
<evidence type="ECO:0000256" key="3">
    <source>
        <dbReference type="ARBA" id="ARBA00022692"/>
    </source>
</evidence>
<comment type="pathway">
    <text evidence="13">Lipid metabolism; leukotriene C4 biosynthesis.</text>
</comment>
<comment type="catalytic activity">
    <reaction evidence="17">
        <text>15-deoxy-Delta(12,14)-prostaglandin J2 + glutathione = 15-deoxy-Delta(12,14)-prostaglandin J2-S-(R)-glutathione</text>
        <dbReference type="Rhea" id="RHEA:75963"/>
        <dbReference type="ChEBI" id="CHEBI:57925"/>
        <dbReference type="ChEBI" id="CHEBI:85236"/>
        <dbReference type="ChEBI" id="CHEBI:194498"/>
    </reaction>
    <physiologicalReaction direction="left-to-right" evidence="17">
        <dbReference type="Rhea" id="RHEA:75964"/>
    </physiologicalReaction>
</comment>
<keyword evidence="2 22" id="KW-0808">Transferase</keyword>
<protein>
    <recommendedName>
        <fullName evidence="18">Glutathione S-transferase 3, mitochondrial</fullName>
        <ecNumber evidence="15">4.4.1.20</ecNumber>
    </recommendedName>
    <alternativeName>
        <fullName evidence="19">Glutathione peroxidase MGST3</fullName>
    </alternativeName>
    <alternativeName>
        <fullName evidence="20">LTC4 synthase MGST3</fullName>
    </alternativeName>
</protein>
<dbReference type="RefSeq" id="XP_004994659.1">
    <property type="nucleotide sequence ID" value="XM_004994602.1"/>
</dbReference>
<evidence type="ECO:0000256" key="14">
    <source>
        <dbReference type="ARBA" id="ARBA00037916"/>
    </source>
</evidence>
<dbReference type="GO" id="GO:0004602">
    <property type="term" value="F:glutathione peroxidase activity"/>
    <property type="evidence" value="ECO:0007669"/>
    <property type="project" value="TreeGrafter"/>
</dbReference>
<comment type="subcellular location">
    <subcellularLocation>
        <location evidence="1">Mitochondrion outer membrane</location>
        <topology evidence="1">Multi-pass membrane protein</topology>
    </subcellularLocation>
</comment>
<dbReference type="InParanoid" id="F2U7T1"/>
<evidence type="ECO:0000256" key="19">
    <source>
        <dbReference type="ARBA" id="ARBA00075145"/>
    </source>
</evidence>
<accession>F2U7T1</accession>
<evidence type="ECO:0000313" key="22">
    <source>
        <dbReference type="EMBL" id="EGD72836.1"/>
    </source>
</evidence>
<dbReference type="OrthoDB" id="410651at2759"/>
<dbReference type="EMBL" id="GL832964">
    <property type="protein sequence ID" value="EGD72836.1"/>
    <property type="molecule type" value="Genomic_DNA"/>
</dbReference>
<keyword evidence="4" id="KW-1000">Mitochondrion outer membrane</keyword>
<evidence type="ECO:0000313" key="23">
    <source>
        <dbReference type="Proteomes" id="UP000007799"/>
    </source>
</evidence>
<keyword evidence="6" id="KW-0560">Oxidoreductase</keyword>
<keyword evidence="23" id="KW-1185">Reference proteome</keyword>
<dbReference type="STRING" id="946362.F2U7T1"/>
<dbReference type="InterPro" id="IPR001129">
    <property type="entry name" value="Membr-assoc_MAPEG"/>
</dbReference>
<dbReference type="SUPFAM" id="SSF161084">
    <property type="entry name" value="MAPEG domain-like"/>
    <property type="match status" value="1"/>
</dbReference>
<evidence type="ECO:0000256" key="9">
    <source>
        <dbReference type="ARBA" id="ARBA00023136"/>
    </source>
</evidence>
<keyword evidence="5 21" id="KW-1133">Transmembrane helix</keyword>
<evidence type="ECO:0000256" key="15">
    <source>
        <dbReference type="ARBA" id="ARBA00039056"/>
    </source>
</evidence>
<keyword evidence="7" id="KW-0443">Lipid metabolism</keyword>
<proteinExistence type="predicted"/>
<dbReference type="eggNOG" id="ENOG502S4E5">
    <property type="taxonomic scope" value="Eukaryota"/>
</dbReference>
<evidence type="ECO:0000256" key="21">
    <source>
        <dbReference type="SAM" id="Phobius"/>
    </source>
</evidence>
<feature type="transmembrane region" description="Helical" evidence="21">
    <location>
        <begin position="122"/>
        <end position="140"/>
    </location>
</feature>
<dbReference type="GO" id="GO:0004464">
    <property type="term" value="F:leukotriene-C4 synthase activity"/>
    <property type="evidence" value="ECO:0007669"/>
    <property type="project" value="UniProtKB-EC"/>
</dbReference>
<organism evidence="23">
    <name type="scientific">Salpingoeca rosetta (strain ATCC 50818 / BSB-021)</name>
    <dbReference type="NCBI Taxonomy" id="946362"/>
    <lineage>
        <taxon>Eukaryota</taxon>
        <taxon>Choanoflagellata</taxon>
        <taxon>Craspedida</taxon>
        <taxon>Salpingoecidae</taxon>
        <taxon>Salpingoeca</taxon>
    </lineage>
</organism>
<keyword evidence="11" id="KW-0456">Lyase</keyword>